<dbReference type="EMBL" id="JBHSFI010000008">
    <property type="protein sequence ID" value="MFC4631347.1"/>
    <property type="molecule type" value="Genomic_DNA"/>
</dbReference>
<dbReference type="PRINTS" id="PR00364">
    <property type="entry name" value="DISEASERSIST"/>
</dbReference>
<dbReference type="SMART" id="SM00862">
    <property type="entry name" value="Trans_reg_C"/>
    <property type="match status" value="1"/>
</dbReference>
<dbReference type="InterPro" id="IPR016032">
    <property type="entry name" value="Sig_transdc_resp-reg_C-effctor"/>
</dbReference>
<feature type="DNA-binding region" description="OmpR/PhoB-type" evidence="5">
    <location>
        <begin position="1"/>
        <end position="92"/>
    </location>
</feature>
<dbReference type="InterPro" id="IPR027417">
    <property type="entry name" value="P-loop_NTPase"/>
</dbReference>
<dbReference type="SMART" id="SM00028">
    <property type="entry name" value="TPR"/>
    <property type="match status" value="7"/>
</dbReference>
<evidence type="ECO:0000256" key="3">
    <source>
        <dbReference type="ARBA" id="ARBA00023125"/>
    </source>
</evidence>
<dbReference type="InterPro" id="IPR036388">
    <property type="entry name" value="WH-like_DNA-bd_sf"/>
</dbReference>
<dbReference type="Gene3D" id="1.25.40.10">
    <property type="entry name" value="Tetratricopeptide repeat domain"/>
    <property type="match status" value="3"/>
</dbReference>
<dbReference type="Gene3D" id="1.10.10.10">
    <property type="entry name" value="Winged helix-like DNA-binding domain superfamily/Winged helix DNA-binding domain"/>
    <property type="match status" value="2"/>
</dbReference>
<dbReference type="PANTHER" id="PTHR35807:SF1">
    <property type="entry name" value="TRANSCRIPTIONAL REGULATOR REDD"/>
    <property type="match status" value="1"/>
</dbReference>
<dbReference type="PROSITE" id="PS51755">
    <property type="entry name" value="OMPR_PHOB"/>
    <property type="match status" value="1"/>
</dbReference>
<evidence type="ECO:0000259" key="7">
    <source>
        <dbReference type="PROSITE" id="PS51755"/>
    </source>
</evidence>
<comment type="caution">
    <text evidence="8">The sequence shown here is derived from an EMBL/GenBank/DDBJ whole genome shotgun (WGS) entry which is preliminary data.</text>
</comment>
<evidence type="ECO:0000256" key="2">
    <source>
        <dbReference type="ARBA" id="ARBA00023015"/>
    </source>
</evidence>
<dbReference type="InterPro" id="IPR011990">
    <property type="entry name" value="TPR-like_helical_dom_sf"/>
</dbReference>
<dbReference type="Pfam" id="PF13424">
    <property type="entry name" value="TPR_12"/>
    <property type="match status" value="2"/>
</dbReference>
<dbReference type="InterPro" id="IPR019734">
    <property type="entry name" value="TPR_rpt"/>
</dbReference>
<feature type="compositionally biased region" description="Polar residues" evidence="6">
    <location>
        <begin position="261"/>
        <end position="276"/>
    </location>
</feature>
<keyword evidence="4" id="KW-0804">Transcription</keyword>
<gene>
    <name evidence="8" type="ORF">ACFO6V_24085</name>
</gene>
<organism evidence="8 9">
    <name type="scientific">Promicromonospora alba</name>
    <dbReference type="NCBI Taxonomy" id="1616110"/>
    <lineage>
        <taxon>Bacteria</taxon>
        <taxon>Bacillati</taxon>
        <taxon>Actinomycetota</taxon>
        <taxon>Actinomycetes</taxon>
        <taxon>Micrococcales</taxon>
        <taxon>Promicromonosporaceae</taxon>
        <taxon>Promicromonospora</taxon>
    </lineage>
</organism>
<feature type="domain" description="OmpR/PhoB-type" evidence="7">
    <location>
        <begin position="1"/>
        <end position="92"/>
    </location>
</feature>
<evidence type="ECO:0000313" key="9">
    <source>
        <dbReference type="Proteomes" id="UP001596011"/>
    </source>
</evidence>
<dbReference type="SUPFAM" id="SSF48452">
    <property type="entry name" value="TPR-like"/>
    <property type="match status" value="3"/>
</dbReference>
<feature type="region of interest" description="Disordered" evidence="6">
    <location>
        <begin position="255"/>
        <end position="296"/>
    </location>
</feature>
<keyword evidence="2" id="KW-0805">Transcription regulation</keyword>
<dbReference type="InterPro" id="IPR001867">
    <property type="entry name" value="OmpR/PhoB-type_DNA-bd"/>
</dbReference>
<dbReference type="SUPFAM" id="SSF52540">
    <property type="entry name" value="P-loop containing nucleoside triphosphate hydrolases"/>
    <property type="match status" value="1"/>
</dbReference>
<evidence type="ECO:0000256" key="5">
    <source>
        <dbReference type="PROSITE-ProRule" id="PRU01091"/>
    </source>
</evidence>
<reference evidence="9" key="1">
    <citation type="journal article" date="2019" name="Int. J. Syst. Evol. Microbiol.">
        <title>The Global Catalogue of Microorganisms (GCM) 10K type strain sequencing project: providing services to taxonomists for standard genome sequencing and annotation.</title>
        <authorList>
            <consortium name="The Broad Institute Genomics Platform"/>
            <consortium name="The Broad Institute Genome Sequencing Center for Infectious Disease"/>
            <person name="Wu L."/>
            <person name="Ma J."/>
        </authorList>
    </citation>
    <scope>NUCLEOTIDE SEQUENCE [LARGE SCALE GENOMIC DNA]</scope>
    <source>
        <strain evidence="9">CCUG 42722</strain>
    </source>
</reference>
<dbReference type="SMART" id="SM01043">
    <property type="entry name" value="BTAD"/>
    <property type="match status" value="1"/>
</dbReference>
<protein>
    <submittedName>
        <fullName evidence="8">Tetratricopeptide repeat protein</fullName>
    </submittedName>
</protein>
<dbReference type="CDD" id="cd15831">
    <property type="entry name" value="BTAD"/>
    <property type="match status" value="1"/>
</dbReference>
<keyword evidence="9" id="KW-1185">Reference proteome</keyword>
<dbReference type="CDD" id="cd00383">
    <property type="entry name" value="trans_reg_C"/>
    <property type="match status" value="1"/>
</dbReference>
<dbReference type="Proteomes" id="UP001596011">
    <property type="component" value="Unassembled WGS sequence"/>
</dbReference>
<dbReference type="Pfam" id="PF03704">
    <property type="entry name" value="BTAD"/>
    <property type="match status" value="1"/>
</dbReference>
<sequence>MRFQLLGHVSARSEHGPVPLGTARQRAVLAALLIEPGVPLSSDQLVERVWGTTAPRSARQTLHSYISRLRSVLGDAGGPAPTRRSGGYVLDVDAAAVDLHRFRALVTQARSADGDTAGSLWQDAMALWRGAPFAGLDSDWLHCLAVTLAAERQAARLDYYDLLLRRGEHARLLPEVTADAEAHSLDERLAGQLMVALYRCGRQSDALAHFRLVQERLADELGSDPGSALRDLHQRILRHDPELAVPVAVSATVSMAAPGNPTGSHTDGAADSTSASEPPGRARPSHRPAQLPLDVAGFTGRDGDLRRLDALLPDVANDPATRTVVITAVRGTAGVGKTALAVHWAHQVADRFPDGQLYVNLRGYDPEQPMRPTDALARFLVALGVAERDIPLDGDERAARYRSELAGRRMLIVLDNAGSVAQVRPLLPGSGSSTVVVTSRDSLSGLVAVHGAHQVDLDLLPAAEAVDLLRRLIGPRVVAEPEAAAMLAEQCARLPLALRVAAMRATSQPDLPLAEVVAELADRQERLELLDAGGDPYAAVHAVLSWSIQHLPEQGARTFRRLGLHPGPDLDQYVAAALTGLTSNAARRVLESLVNAHLLHRTGPGRYGMHDLLRAYATHLAGTEDSDEDREAAEERLLGYYQAAVVAAMDTLYPGEAFHRPDVTMSGVPIPDLTRPDSAHGWLEAERFCVVAIAEHAADHQRSGYVVGLARTLHRYLGDSNLTHLIAINGHALRAAERRGDRADQAYALRGLGVGYTRVSKYETATDHLRRALALFCQIGDQTGEALALIGLGIIKCRLGSYDAALDDHREAIALARQVGDRFSEASAMTNLGLVEERMGNYAGAAETEQQALAILRDIGARNSEAIVLNNLASAELELERYPEAIDHVQQSLAIIEEMGSMMNRAHTLDTLGVLHLRLDEPEPARECFQQALTHYRQVGDQGEQAWPVNGLGEVARVTGDPAAALSFHTEALAMATVGGSRHQQARAHAGIGHAHRALGGAGWARAHYEQAHLIYAELGMPDAVEMLELMGDVAVA</sequence>
<evidence type="ECO:0000313" key="8">
    <source>
        <dbReference type="EMBL" id="MFC4631347.1"/>
    </source>
</evidence>
<keyword evidence="3 5" id="KW-0238">DNA-binding</keyword>
<accession>A0ABV9HNG0</accession>
<dbReference type="InterPro" id="IPR005158">
    <property type="entry name" value="BTAD"/>
</dbReference>
<proteinExistence type="inferred from homology"/>
<dbReference type="SUPFAM" id="SSF46894">
    <property type="entry name" value="C-terminal effector domain of the bipartite response regulators"/>
    <property type="match status" value="1"/>
</dbReference>
<evidence type="ECO:0000256" key="6">
    <source>
        <dbReference type="SAM" id="MobiDB-lite"/>
    </source>
</evidence>
<evidence type="ECO:0000256" key="4">
    <source>
        <dbReference type="ARBA" id="ARBA00023163"/>
    </source>
</evidence>
<dbReference type="PANTHER" id="PTHR35807">
    <property type="entry name" value="TRANSCRIPTIONAL REGULATOR REDD-RELATED"/>
    <property type="match status" value="1"/>
</dbReference>
<dbReference type="Gene3D" id="3.40.50.300">
    <property type="entry name" value="P-loop containing nucleotide triphosphate hydrolases"/>
    <property type="match status" value="1"/>
</dbReference>
<dbReference type="InterPro" id="IPR051677">
    <property type="entry name" value="AfsR-DnrI-RedD_regulator"/>
</dbReference>
<name>A0ABV9HNG0_9MICO</name>
<dbReference type="RefSeq" id="WP_377140482.1">
    <property type="nucleotide sequence ID" value="NZ_JBHSFI010000008.1"/>
</dbReference>
<comment type="similarity">
    <text evidence="1">Belongs to the AfsR/DnrI/RedD regulatory family.</text>
</comment>
<evidence type="ECO:0000256" key="1">
    <source>
        <dbReference type="ARBA" id="ARBA00005820"/>
    </source>
</evidence>
<dbReference type="Pfam" id="PF00486">
    <property type="entry name" value="Trans_reg_C"/>
    <property type="match status" value="1"/>
</dbReference>